<proteinExistence type="predicted"/>
<dbReference type="OrthoDB" id="882812at2"/>
<sequence>MSYDLMVFETRSAPKDKRSFMEWYELQTEWPEEHNYDDPSVSSEALRNWFFDMIVLFPQMNGPYALSDDAFDALGEEENRVSDYTVGRDVIYVGFAWICVDDAYKAVRLLSQKHGVGFFNVSGNRDIYLQDGSKME</sequence>
<keyword evidence="2" id="KW-1185">Reference proteome</keyword>
<reference evidence="1 2" key="1">
    <citation type="submission" date="2016-03" db="EMBL/GenBank/DDBJ databases">
        <title>Draft genome sequence of Paenibacillus antarcticus CECT 5836.</title>
        <authorList>
            <person name="Shin S.-K."/>
            <person name="Yi H."/>
        </authorList>
    </citation>
    <scope>NUCLEOTIDE SEQUENCE [LARGE SCALE GENOMIC DNA]</scope>
    <source>
        <strain evidence="1 2">CECT 5836</strain>
    </source>
</reference>
<evidence type="ECO:0000313" key="1">
    <source>
        <dbReference type="EMBL" id="OAB47398.1"/>
    </source>
</evidence>
<name>A0A168Q5A0_9BACL</name>
<dbReference type="AlphaFoldDB" id="A0A168Q5A0"/>
<organism evidence="1 2">
    <name type="scientific">Paenibacillus antarcticus</name>
    <dbReference type="NCBI Taxonomy" id="253703"/>
    <lineage>
        <taxon>Bacteria</taxon>
        <taxon>Bacillati</taxon>
        <taxon>Bacillota</taxon>
        <taxon>Bacilli</taxon>
        <taxon>Bacillales</taxon>
        <taxon>Paenibacillaceae</taxon>
        <taxon>Paenibacillus</taxon>
    </lineage>
</organism>
<protein>
    <submittedName>
        <fullName evidence="1">Uncharacterized protein</fullName>
    </submittedName>
</protein>
<comment type="caution">
    <text evidence="1">The sequence shown here is derived from an EMBL/GenBank/DDBJ whole genome shotgun (WGS) entry which is preliminary data.</text>
</comment>
<accession>A0A168Q5A0</accession>
<dbReference type="Proteomes" id="UP000077355">
    <property type="component" value="Unassembled WGS sequence"/>
</dbReference>
<dbReference type="RefSeq" id="WP_068647830.1">
    <property type="nucleotide sequence ID" value="NZ_CP043611.1"/>
</dbReference>
<evidence type="ECO:0000313" key="2">
    <source>
        <dbReference type="Proteomes" id="UP000077355"/>
    </source>
</evidence>
<gene>
    <name evidence="1" type="ORF">PBAT_06775</name>
</gene>
<dbReference type="EMBL" id="LVJI01000007">
    <property type="protein sequence ID" value="OAB47398.1"/>
    <property type="molecule type" value="Genomic_DNA"/>
</dbReference>